<organism evidence="4 5">
    <name type="scientific">Fusarium albosuccineum</name>
    <dbReference type="NCBI Taxonomy" id="1237068"/>
    <lineage>
        <taxon>Eukaryota</taxon>
        <taxon>Fungi</taxon>
        <taxon>Dikarya</taxon>
        <taxon>Ascomycota</taxon>
        <taxon>Pezizomycotina</taxon>
        <taxon>Sordariomycetes</taxon>
        <taxon>Hypocreomycetidae</taxon>
        <taxon>Hypocreales</taxon>
        <taxon>Nectriaceae</taxon>
        <taxon>Fusarium</taxon>
        <taxon>Fusarium decemcellulare species complex</taxon>
    </lineage>
</organism>
<keyword evidence="5" id="KW-1185">Reference proteome</keyword>
<feature type="region of interest" description="Disordered" evidence="2">
    <location>
        <begin position="475"/>
        <end position="500"/>
    </location>
</feature>
<evidence type="ECO:0000259" key="3">
    <source>
        <dbReference type="PROSITE" id="PS50048"/>
    </source>
</evidence>
<feature type="compositionally biased region" description="Basic and acidic residues" evidence="2">
    <location>
        <begin position="479"/>
        <end position="492"/>
    </location>
</feature>
<dbReference type="PROSITE" id="PS00463">
    <property type="entry name" value="ZN2_CY6_FUNGAL_1"/>
    <property type="match status" value="1"/>
</dbReference>
<gene>
    <name evidence="4" type="ORF">FALBO_11637</name>
</gene>
<evidence type="ECO:0000256" key="1">
    <source>
        <dbReference type="ARBA" id="ARBA00023242"/>
    </source>
</evidence>
<evidence type="ECO:0000256" key="2">
    <source>
        <dbReference type="SAM" id="MobiDB-lite"/>
    </source>
</evidence>
<feature type="region of interest" description="Disordered" evidence="2">
    <location>
        <begin position="55"/>
        <end position="79"/>
    </location>
</feature>
<dbReference type="InterPro" id="IPR021858">
    <property type="entry name" value="Fun_TF"/>
</dbReference>
<dbReference type="GO" id="GO:0008270">
    <property type="term" value="F:zinc ion binding"/>
    <property type="evidence" value="ECO:0007669"/>
    <property type="project" value="InterPro"/>
</dbReference>
<dbReference type="Gene3D" id="4.10.240.10">
    <property type="entry name" value="Zn(2)-C6 fungal-type DNA-binding domain"/>
    <property type="match status" value="1"/>
</dbReference>
<reference evidence="4 5" key="1">
    <citation type="submission" date="2020-01" db="EMBL/GenBank/DDBJ databases">
        <title>Identification and distribution of gene clusters putatively required for synthesis of sphingolipid metabolism inhibitors in phylogenetically diverse species of the filamentous fungus Fusarium.</title>
        <authorList>
            <person name="Kim H.-S."/>
            <person name="Busman M."/>
            <person name="Brown D.W."/>
            <person name="Divon H."/>
            <person name="Uhlig S."/>
            <person name="Proctor R.H."/>
        </authorList>
    </citation>
    <scope>NUCLEOTIDE SEQUENCE [LARGE SCALE GENOMIC DNA]</scope>
    <source>
        <strain evidence="4 5">NRRL 20459</strain>
    </source>
</reference>
<dbReference type="GO" id="GO:0000981">
    <property type="term" value="F:DNA-binding transcription factor activity, RNA polymerase II-specific"/>
    <property type="evidence" value="ECO:0007669"/>
    <property type="project" value="InterPro"/>
</dbReference>
<dbReference type="EMBL" id="JAADYS010001696">
    <property type="protein sequence ID" value="KAF4461551.1"/>
    <property type="molecule type" value="Genomic_DNA"/>
</dbReference>
<evidence type="ECO:0000313" key="5">
    <source>
        <dbReference type="Proteomes" id="UP000554235"/>
    </source>
</evidence>
<dbReference type="OrthoDB" id="3525185at2759"/>
<dbReference type="Proteomes" id="UP000554235">
    <property type="component" value="Unassembled WGS sequence"/>
</dbReference>
<dbReference type="Pfam" id="PF00172">
    <property type="entry name" value="Zn_clus"/>
    <property type="match status" value="1"/>
</dbReference>
<dbReference type="AlphaFoldDB" id="A0A8H4P9W7"/>
<dbReference type="PANTHER" id="PTHR38111">
    <property type="entry name" value="ZN(2)-C6 FUNGAL-TYPE DOMAIN-CONTAINING PROTEIN-RELATED"/>
    <property type="match status" value="1"/>
</dbReference>
<feature type="domain" description="Zn(2)-C6 fungal-type" evidence="3">
    <location>
        <begin position="9"/>
        <end position="37"/>
    </location>
</feature>
<dbReference type="InterPro" id="IPR036864">
    <property type="entry name" value="Zn2-C6_fun-type_DNA-bd_sf"/>
</dbReference>
<dbReference type="SMART" id="SM00066">
    <property type="entry name" value="GAL4"/>
    <property type="match status" value="1"/>
</dbReference>
<dbReference type="Pfam" id="PF11951">
    <property type="entry name" value="Fungal_trans_2"/>
    <property type="match status" value="1"/>
</dbReference>
<sequence length="500" mass="55190">MVGVPRSTGCQRCRARKVKCDEVRPVCGNCVKYGAECPGYDRNIKFVAGKHQIRQRGKRSDNAVERSNSSSVTPSATEPGSIVTTGPLVNALPILTKSLQLPRAHVLYNMIESTYLTSASTDIYNFLSWVGIDRLGKRAVLDGAVSSFVLHIAGKHRADTHLVTQSHAIYGAALNELQVALQHPSEWRAPETLCAAILLCFFELFAGTSAPDTWLQHAKGIGILMEQRGATAHAEGWDAAMLLSFRGILIMSDMFYPGKDQFFLSRPAWKQVMYDRGRHLIHPAEIPNETIRVADGFFANLIEVLPVSKWGYLVREANRAGVAVEPARVSALAHLAAVNHASFAQWYDEFTALAIPQPVEVSPANPESSLFETVLKHEYAMAGSMHMGYWASMLILQETLAQCGRPVEDSERSQRDLVERILRSVESVGQGTMGPYRIGYAVRIAYEFATAKEQRWIGGLLDQFSRSYAAIDKSMYPRPRTDEGSHSTRDTIESEGSGAS</sequence>
<keyword evidence="1" id="KW-0539">Nucleus</keyword>
<dbReference type="InterPro" id="IPR001138">
    <property type="entry name" value="Zn2Cys6_DnaBD"/>
</dbReference>
<dbReference type="PANTHER" id="PTHR38111:SF5">
    <property type="entry name" value="TRANSCRIPTION FACTOR DOMAIN-CONTAINING PROTEIN"/>
    <property type="match status" value="1"/>
</dbReference>
<feature type="compositionally biased region" description="Polar residues" evidence="2">
    <location>
        <begin position="65"/>
        <end position="79"/>
    </location>
</feature>
<dbReference type="CDD" id="cd00067">
    <property type="entry name" value="GAL4"/>
    <property type="match status" value="1"/>
</dbReference>
<protein>
    <recommendedName>
        <fullName evidence="3">Zn(2)-C6 fungal-type domain-containing protein</fullName>
    </recommendedName>
</protein>
<dbReference type="SUPFAM" id="SSF57701">
    <property type="entry name" value="Zn2/Cys6 DNA-binding domain"/>
    <property type="match status" value="1"/>
</dbReference>
<comment type="caution">
    <text evidence="4">The sequence shown here is derived from an EMBL/GenBank/DDBJ whole genome shotgun (WGS) entry which is preliminary data.</text>
</comment>
<accession>A0A8H4P9W7</accession>
<proteinExistence type="predicted"/>
<dbReference type="InterPro" id="IPR053178">
    <property type="entry name" value="Osmoadaptation_assoc"/>
</dbReference>
<evidence type="ECO:0000313" key="4">
    <source>
        <dbReference type="EMBL" id="KAF4461551.1"/>
    </source>
</evidence>
<name>A0A8H4P9W7_9HYPO</name>
<dbReference type="PROSITE" id="PS50048">
    <property type="entry name" value="ZN2_CY6_FUNGAL_2"/>
    <property type="match status" value="1"/>
</dbReference>